<evidence type="ECO:0000313" key="2">
    <source>
        <dbReference type="Proteomes" id="UP000249619"/>
    </source>
</evidence>
<comment type="caution">
    <text evidence="1">The sequence shown here is derived from an EMBL/GenBank/DDBJ whole genome shotgun (WGS) entry which is preliminary data.</text>
</comment>
<dbReference type="AlphaFoldDB" id="A0A364N2X0"/>
<protein>
    <submittedName>
        <fullName evidence="1">Uncharacterized protein</fullName>
    </submittedName>
</protein>
<sequence>MASALSHQRQYAFSLALYSVEGPEKDDHVLLQVGNWSSAAAVLTERRIDAITSEEELSTEINETGTKDRALWAGFRPLSSGVLRSSKADPIGKEDDITQVAFEEIKEIKIKRSLSVNSLSSLPELPIWPLTETMSKVVVRFNVQHSDRLTFYELVNRDAKTKLCNAVPIMVDDVFFFHPYRDDALTTSRDRRSGWGQTIKTYIAQQQKQETESVTATVSQPIGLPHLLDINHTFEQDDADKVLAFIIV</sequence>
<proteinExistence type="predicted"/>
<accession>A0A364N2X0</accession>
<reference evidence="2" key="1">
    <citation type="submission" date="2018-05" db="EMBL/GenBank/DDBJ databases">
        <title>Draft genome sequence of Stemphylium lycopersici strain CIDEFI 213.</title>
        <authorList>
            <person name="Medina R."/>
            <person name="Franco M.E.E."/>
            <person name="Lucentini C.G."/>
            <person name="Saparrat M.C.N."/>
            <person name="Balatti P.A."/>
        </authorList>
    </citation>
    <scope>NUCLEOTIDE SEQUENCE [LARGE SCALE GENOMIC DNA]</scope>
    <source>
        <strain evidence="2">CIDEFI 213</strain>
    </source>
</reference>
<dbReference type="Proteomes" id="UP000249619">
    <property type="component" value="Unassembled WGS sequence"/>
</dbReference>
<gene>
    <name evidence="1" type="ORF">DDE83_005067</name>
</gene>
<organism evidence="1 2">
    <name type="scientific">Stemphylium lycopersici</name>
    <name type="common">Tomato gray leaf spot disease fungus</name>
    <name type="synonym">Thyrospora lycopersici</name>
    <dbReference type="NCBI Taxonomy" id="183478"/>
    <lineage>
        <taxon>Eukaryota</taxon>
        <taxon>Fungi</taxon>
        <taxon>Dikarya</taxon>
        <taxon>Ascomycota</taxon>
        <taxon>Pezizomycotina</taxon>
        <taxon>Dothideomycetes</taxon>
        <taxon>Pleosporomycetidae</taxon>
        <taxon>Pleosporales</taxon>
        <taxon>Pleosporineae</taxon>
        <taxon>Pleosporaceae</taxon>
        <taxon>Stemphylium</taxon>
    </lineage>
</organism>
<name>A0A364N2X0_STELY</name>
<dbReference type="EMBL" id="QGDH01000066">
    <property type="protein sequence ID" value="RAR10296.1"/>
    <property type="molecule type" value="Genomic_DNA"/>
</dbReference>
<keyword evidence="2" id="KW-1185">Reference proteome</keyword>
<evidence type="ECO:0000313" key="1">
    <source>
        <dbReference type="EMBL" id="RAR10296.1"/>
    </source>
</evidence>